<organism evidence="1 2">
    <name type="scientific">Cyclobacterium marinum (strain ATCC 25205 / DSM 745 / LMG 13164 / NCIMB 1802)</name>
    <name type="common">Flectobacillus marinus</name>
    <dbReference type="NCBI Taxonomy" id="880070"/>
    <lineage>
        <taxon>Bacteria</taxon>
        <taxon>Pseudomonadati</taxon>
        <taxon>Bacteroidota</taxon>
        <taxon>Cytophagia</taxon>
        <taxon>Cytophagales</taxon>
        <taxon>Cyclobacteriaceae</taxon>
        <taxon>Cyclobacterium</taxon>
    </lineage>
</organism>
<evidence type="ECO:0000313" key="2">
    <source>
        <dbReference type="Proteomes" id="UP000001635"/>
    </source>
</evidence>
<dbReference type="HOGENOM" id="CLU_3373340_0_0_10"/>
<dbReference type="KEGG" id="cmr:Cycma_4283"/>
<dbReference type="AlphaFoldDB" id="G0IWJ2"/>
<name>G0IWJ2_CYCMS</name>
<reference evidence="2" key="1">
    <citation type="submission" date="2011-07" db="EMBL/GenBank/DDBJ databases">
        <title>The complete genome of Cyclobacterium marinum DSM 745.</title>
        <authorList>
            <person name="Lucas S."/>
            <person name="Han J."/>
            <person name="Lapidus A."/>
            <person name="Bruce D."/>
            <person name="Goodwin L."/>
            <person name="Pitluck S."/>
            <person name="Peters L."/>
            <person name="Kyrpides N."/>
            <person name="Mavromatis K."/>
            <person name="Ivanova N."/>
            <person name="Ovchinnikova G."/>
            <person name="Chertkov O."/>
            <person name="Detter J.C."/>
            <person name="Tapia R."/>
            <person name="Han C."/>
            <person name="Land M."/>
            <person name="Hauser L."/>
            <person name="Markowitz V."/>
            <person name="Cheng J.-F."/>
            <person name="Hugenholtz P."/>
            <person name="Woyke T."/>
            <person name="Wu D."/>
            <person name="Tindall B."/>
            <person name="Schuetze A."/>
            <person name="Brambilla E."/>
            <person name="Klenk H.-P."/>
            <person name="Eisen J.A."/>
        </authorList>
    </citation>
    <scope>NUCLEOTIDE SEQUENCE [LARGE SCALE GENOMIC DNA]</scope>
    <source>
        <strain evidence="2">ATCC 25205 / DSM 745 / LMG 13164 / NCIMB 1802</strain>
    </source>
</reference>
<evidence type="ECO:0000313" key="1">
    <source>
        <dbReference type="EMBL" id="AEL27986.1"/>
    </source>
</evidence>
<proteinExistence type="predicted"/>
<gene>
    <name evidence="1" type="ordered locus">Cycma_4283</name>
</gene>
<sequence length="34" mass="4388">MERLLIIEKIEMNLFYLRKQKIILYYHLMIFDKK</sequence>
<keyword evidence="2" id="KW-1185">Reference proteome</keyword>
<protein>
    <submittedName>
        <fullName evidence="1">Uncharacterized protein</fullName>
    </submittedName>
</protein>
<dbReference type="EMBL" id="CP002955">
    <property type="protein sequence ID" value="AEL27986.1"/>
    <property type="molecule type" value="Genomic_DNA"/>
</dbReference>
<dbReference type="Proteomes" id="UP000001635">
    <property type="component" value="Chromosome"/>
</dbReference>
<accession>G0IWJ2</accession>
<dbReference type="STRING" id="880070.Cycma_4283"/>